<reference evidence="3 4" key="1">
    <citation type="submission" date="2024-09" db="EMBL/GenBank/DDBJ databases">
        <title>Genome sequencing and assembly of Phytophthora oleae, isolate VK10A, causative agent of rot of olive drupes.</title>
        <authorList>
            <person name="Conti Taguali S."/>
            <person name="Riolo M."/>
            <person name="La Spada F."/>
            <person name="Cacciola S.O."/>
            <person name="Dionisio G."/>
        </authorList>
    </citation>
    <scope>NUCLEOTIDE SEQUENCE [LARGE SCALE GENOMIC DNA]</scope>
    <source>
        <strain evidence="3 4">VK10A</strain>
    </source>
</reference>
<feature type="compositionally biased region" description="Basic and acidic residues" evidence="2">
    <location>
        <begin position="385"/>
        <end position="394"/>
    </location>
</feature>
<dbReference type="AlphaFoldDB" id="A0ABD3ESJ3"/>
<feature type="compositionally biased region" description="Acidic residues" evidence="2">
    <location>
        <begin position="49"/>
        <end position="62"/>
    </location>
</feature>
<feature type="compositionally biased region" description="Polar residues" evidence="2">
    <location>
        <begin position="32"/>
        <end position="42"/>
    </location>
</feature>
<evidence type="ECO:0000313" key="4">
    <source>
        <dbReference type="Proteomes" id="UP001632037"/>
    </source>
</evidence>
<organism evidence="3 4">
    <name type="scientific">Phytophthora oleae</name>
    <dbReference type="NCBI Taxonomy" id="2107226"/>
    <lineage>
        <taxon>Eukaryota</taxon>
        <taxon>Sar</taxon>
        <taxon>Stramenopiles</taxon>
        <taxon>Oomycota</taxon>
        <taxon>Peronosporomycetes</taxon>
        <taxon>Peronosporales</taxon>
        <taxon>Peronosporaceae</taxon>
        <taxon>Phytophthora</taxon>
    </lineage>
</organism>
<feature type="region of interest" description="Disordered" evidence="2">
    <location>
        <begin position="1"/>
        <end position="73"/>
    </location>
</feature>
<feature type="region of interest" description="Disordered" evidence="2">
    <location>
        <begin position="378"/>
        <end position="430"/>
    </location>
</feature>
<proteinExistence type="predicted"/>
<sequence length="430" mass="46778">MASGSNTSPTRTSSASTLAPHPDTAPGGATGQSGATMRSSDTVVAGNGVEEEDEIGPDDPVNDDMANVPDLGKVGTSPLKLSEALDQGVPKRVALAGLALTPASICLADLCSTEDTRLVGIPAVKHHLDNGFFFQDGYGGLEAFVQVERLATSEKAVLFQFFDESDNLDDHVLTPRGDSLQGPELENLLSGLSFRHNFAQRVFGTVSVLRRVAQKLTRVQAELGDASDVTRDTSGVQDALDHLKREFQLGIASRDQRITNLEVEKEEVIRNIRTDTLKLMHEHERDNRGLRQQVDDLRQQVEVEKSRRQGLESQLARSTFSPADLMNFLGSDSHAQVQLNWQRLLDLLIRFRDGGPVPPTWRTVINVMTSDDLRPSFPLFARMTRPNDDGESKDSGPPPSANVDLTRDPSSGTLGKSPSKKRLSFGTGSS</sequence>
<keyword evidence="4" id="KW-1185">Reference proteome</keyword>
<keyword evidence="1" id="KW-0175">Coiled coil</keyword>
<evidence type="ECO:0000313" key="3">
    <source>
        <dbReference type="EMBL" id="KAL3656216.1"/>
    </source>
</evidence>
<name>A0ABD3ESJ3_9STRA</name>
<dbReference type="EMBL" id="JBIMZQ010000092">
    <property type="protein sequence ID" value="KAL3656216.1"/>
    <property type="molecule type" value="Genomic_DNA"/>
</dbReference>
<evidence type="ECO:0000256" key="2">
    <source>
        <dbReference type="SAM" id="MobiDB-lite"/>
    </source>
</evidence>
<dbReference type="Proteomes" id="UP001632037">
    <property type="component" value="Unassembled WGS sequence"/>
</dbReference>
<feature type="compositionally biased region" description="Polar residues" evidence="2">
    <location>
        <begin position="1"/>
        <end position="17"/>
    </location>
</feature>
<accession>A0ABD3ESJ3</accession>
<evidence type="ECO:0000256" key="1">
    <source>
        <dbReference type="SAM" id="Coils"/>
    </source>
</evidence>
<protein>
    <submittedName>
        <fullName evidence="3">Uncharacterized protein</fullName>
    </submittedName>
</protein>
<feature type="coiled-coil region" evidence="1">
    <location>
        <begin position="280"/>
        <end position="314"/>
    </location>
</feature>
<comment type="caution">
    <text evidence="3">The sequence shown here is derived from an EMBL/GenBank/DDBJ whole genome shotgun (WGS) entry which is preliminary data.</text>
</comment>
<gene>
    <name evidence="3" type="ORF">V7S43_018968</name>
</gene>